<evidence type="ECO:0000256" key="1">
    <source>
        <dbReference type="SAM" id="MobiDB-lite"/>
    </source>
</evidence>
<name>A0A5M6CYQ3_9BACT</name>
<keyword evidence="3" id="KW-1185">Reference proteome</keyword>
<feature type="region of interest" description="Disordered" evidence="1">
    <location>
        <begin position="1"/>
        <end position="21"/>
    </location>
</feature>
<dbReference type="EMBL" id="VWOX01000033">
    <property type="protein sequence ID" value="KAA5538015.1"/>
    <property type="molecule type" value="Genomic_DNA"/>
</dbReference>
<evidence type="ECO:0000313" key="3">
    <source>
        <dbReference type="Proteomes" id="UP000324479"/>
    </source>
</evidence>
<dbReference type="RefSeq" id="WP_150079879.1">
    <property type="nucleotide sequence ID" value="NZ_VWOX01000033.1"/>
</dbReference>
<proteinExistence type="predicted"/>
<dbReference type="Proteomes" id="UP000324479">
    <property type="component" value="Unassembled WGS sequence"/>
</dbReference>
<comment type="caution">
    <text evidence="2">The sequence shown here is derived from an EMBL/GenBank/DDBJ whole genome shotgun (WGS) entry which is preliminary data.</text>
</comment>
<reference evidence="2 3" key="1">
    <citation type="submission" date="2019-08" db="EMBL/GenBank/DDBJ databases">
        <authorList>
            <person name="Dhanesh K."/>
            <person name="Kumar G."/>
            <person name="Sasikala C."/>
            <person name="Venkata Ramana C."/>
        </authorList>
    </citation>
    <scope>NUCLEOTIDE SEQUENCE [LARGE SCALE GENOMIC DNA]</scope>
    <source>
        <strain evidence="2 3">JC645</strain>
    </source>
</reference>
<protein>
    <submittedName>
        <fullName evidence="2">Uncharacterized protein</fullName>
    </submittedName>
</protein>
<evidence type="ECO:0000313" key="2">
    <source>
        <dbReference type="EMBL" id="KAA5538015.1"/>
    </source>
</evidence>
<gene>
    <name evidence="2" type="ORF">FYK55_27750</name>
</gene>
<sequence>MKRFANHQRPPQSGKADDAQLNQLAPGSIRIGSAKQSRFLDVLDVRLNARPGSAFRPNMKPC</sequence>
<dbReference type="AlphaFoldDB" id="A0A5M6CYQ3"/>
<accession>A0A5M6CYQ3</accession>
<organism evidence="2 3">
    <name type="scientific">Roseiconus nitratireducens</name>
    <dbReference type="NCBI Taxonomy" id="2605748"/>
    <lineage>
        <taxon>Bacteria</taxon>
        <taxon>Pseudomonadati</taxon>
        <taxon>Planctomycetota</taxon>
        <taxon>Planctomycetia</taxon>
        <taxon>Pirellulales</taxon>
        <taxon>Pirellulaceae</taxon>
        <taxon>Roseiconus</taxon>
    </lineage>
</organism>